<comment type="caution">
    <text evidence="2">The sequence shown here is derived from an EMBL/GenBank/DDBJ whole genome shotgun (WGS) entry which is preliminary data.</text>
</comment>
<dbReference type="Proteomes" id="UP000230233">
    <property type="component" value="Unassembled WGS sequence"/>
</dbReference>
<sequence length="85" mass="9726">MKPFGVSNAGLGAASQEAISHGHRDSKQDHLKLLREVQHERSKIQMLQEHKNMEEAKISKAREKQRKEKSSQVSASRYNIQSKML</sequence>
<gene>
    <name evidence="2" type="ORF">B9Z55_028991</name>
</gene>
<reference evidence="3" key="1">
    <citation type="submission" date="2017-10" db="EMBL/GenBank/DDBJ databases">
        <title>Rapid genome shrinkage in a self-fertile nematode reveals novel sperm competition proteins.</title>
        <authorList>
            <person name="Yin D."/>
            <person name="Schwarz E.M."/>
            <person name="Thomas C.G."/>
            <person name="Felde R.L."/>
            <person name="Korf I.F."/>
            <person name="Cutter A.D."/>
            <person name="Schartner C.M."/>
            <person name="Ralston E.J."/>
            <person name="Meyer B.J."/>
            <person name="Haag E.S."/>
        </authorList>
    </citation>
    <scope>NUCLEOTIDE SEQUENCE [LARGE SCALE GENOMIC DNA]</scope>
    <source>
        <strain evidence="3">JU1422</strain>
    </source>
</reference>
<feature type="compositionally biased region" description="Basic and acidic residues" evidence="1">
    <location>
        <begin position="50"/>
        <end position="70"/>
    </location>
</feature>
<dbReference type="AlphaFoldDB" id="A0A2G5S9J5"/>
<organism evidence="2 3">
    <name type="scientific">Caenorhabditis nigoni</name>
    <dbReference type="NCBI Taxonomy" id="1611254"/>
    <lineage>
        <taxon>Eukaryota</taxon>
        <taxon>Metazoa</taxon>
        <taxon>Ecdysozoa</taxon>
        <taxon>Nematoda</taxon>
        <taxon>Chromadorea</taxon>
        <taxon>Rhabditida</taxon>
        <taxon>Rhabditina</taxon>
        <taxon>Rhabditomorpha</taxon>
        <taxon>Rhabditoidea</taxon>
        <taxon>Rhabditidae</taxon>
        <taxon>Peloderinae</taxon>
        <taxon>Caenorhabditis</taxon>
    </lineage>
</organism>
<proteinExistence type="predicted"/>
<feature type="compositionally biased region" description="Polar residues" evidence="1">
    <location>
        <begin position="71"/>
        <end position="85"/>
    </location>
</feature>
<dbReference type="EMBL" id="PDUG01000066">
    <property type="protein sequence ID" value="PIC11582.1"/>
    <property type="molecule type" value="Genomic_DNA"/>
</dbReference>
<name>A0A2G5S9J5_9PELO</name>
<evidence type="ECO:0000313" key="2">
    <source>
        <dbReference type="EMBL" id="PIC11582.1"/>
    </source>
</evidence>
<keyword evidence="3" id="KW-1185">Reference proteome</keyword>
<protein>
    <submittedName>
        <fullName evidence="2">Uncharacterized protein</fullName>
    </submittedName>
</protein>
<accession>A0A2G5S9J5</accession>
<evidence type="ECO:0000313" key="3">
    <source>
        <dbReference type="Proteomes" id="UP000230233"/>
    </source>
</evidence>
<evidence type="ECO:0000256" key="1">
    <source>
        <dbReference type="SAM" id="MobiDB-lite"/>
    </source>
</evidence>
<feature type="region of interest" description="Disordered" evidence="1">
    <location>
        <begin position="50"/>
        <end position="85"/>
    </location>
</feature>